<accession>A0A1Y1RPC8</accession>
<sequence length="257" mass="28626">MSKDSTTPKKHIRADENKERQRNGTASMRLRELNEAYKDENHPQHDEAVKEFEKLATALGPRMAEYQKAFSDTVASASFTKQPWLDTYKVFGQQFESAQKAATQSFNAAMKASTSALLNSTINIPSIIDKSPTPPIYPLANHLKTIDESLTQGIQERAEREQQQQELAQKQYEAIEALVAQQAQHTREMAALREQQAQSDERSSRATRWNLILVMLTLLVAIASFGVSLFSFTKGDTPPAPSPAPVRSSHPLISSSP</sequence>
<keyword evidence="1" id="KW-0175">Coiled coil</keyword>
<dbReference type="AlphaFoldDB" id="A0A1Y1RPC8"/>
<feature type="compositionally biased region" description="Basic and acidic residues" evidence="2">
    <location>
        <begin position="29"/>
        <end position="45"/>
    </location>
</feature>
<feature type="compositionally biased region" description="Basic and acidic residues" evidence="2">
    <location>
        <begin position="1"/>
        <end position="22"/>
    </location>
</feature>
<protein>
    <submittedName>
        <fullName evidence="4">Uncharacterized protein</fullName>
    </submittedName>
</protein>
<keyword evidence="3" id="KW-0472">Membrane</keyword>
<feature type="coiled-coil region" evidence="1">
    <location>
        <begin position="158"/>
        <end position="195"/>
    </location>
</feature>
<keyword evidence="5" id="KW-1185">Reference proteome</keyword>
<dbReference type="EMBL" id="LXWF01000041">
    <property type="protein sequence ID" value="ORC16066.1"/>
    <property type="molecule type" value="Genomic_DNA"/>
</dbReference>
<evidence type="ECO:0000313" key="4">
    <source>
        <dbReference type="EMBL" id="ORC16066.1"/>
    </source>
</evidence>
<comment type="caution">
    <text evidence="4">The sequence shown here is derived from an EMBL/GenBank/DDBJ whole genome shotgun (WGS) entry which is preliminary data.</text>
</comment>
<organism evidence="4 5">
    <name type="scientific">Rothia nasimurium</name>
    <dbReference type="NCBI Taxonomy" id="85336"/>
    <lineage>
        <taxon>Bacteria</taxon>
        <taxon>Bacillati</taxon>
        <taxon>Actinomycetota</taxon>
        <taxon>Actinomycetes</taxon>
        <taxon>Micrococcales</taxon>
        <taxon>Micrococcaceae</taxon>
        <taxon>Rothia</taxon>
    </lineage>
</organism>
<reference evidence="4 5" key="1">
    <citation type="submission" date="2016-05" db="EMBL/GenBank/DDBJ databases">
        <title>Draft genome sequence of a porcine commensal Rothia nasimurium.</title>
        <authorList>
            <person name="Gaiser R.A."/>
            <person name="Van Baarlen P."/>
            <person name="Wells J.M."/>
        </authorList>
    </citation>
    <scope>NUCLEOTIDE SEQUENCE [LARGE SCALE GENOMIC DNA]</scope>
    <source>
        <strain evidence="4 5">PT-32</strain>
    </source>
</reference>
<proteinExistence type="predicted"/>
<dbReference type="Proteomes" id="UP000192359">
    <property type="component" value="Unassembled WGS sequence"/>
</dbReference>
<keyword evidence="3" id="KW-1133">Transmembrane helix</keyword>
<keyword evidence="3" id="KW-0812">Transmembrane</keyword>
<feature type="region of interest" description="Disordered" evidence="2">
    <location>
        <begin position="1"/>
        <end position="45"/>
    </location>
</feature>
<name>A0A1Y1RPC8_9MICC</name>
<evidence type="ECO:0000256" key="1">
    <source>
        <dbReference type="SAM" id="Coils"/>
    </source>
</evidence>
<dbReference type="RefSeq" id="WP_143539196.1">
    <property type="nucleotide sequence ID" value="NZ_LXWF01000041.1"/>
</dbReference>
<feature type="transmembrane region" description="Helical" evidence="3">
    <location>
        <begin position="211"/>
        <end position="232"/>
    </location>
</feature>
<evidence type="ECO:0000313" key="5">
    <source>
        <dbReference type="Proteomes" id="UP000192359"/>
    </source>
</evidence>
<evidence type="ECO:0000256" key="2">
    <source>
        <dbReference type="SAM" id="MobiDB-lite"/>
    </source>
</evidence>
<evidence type="ECO:0000256" key="3">
    <source>
        <dbReference type="SAM" id="Phobius"/>
    </source>
</evidence>
<feature type="region of interest" description="Disordered" evidence="2">
    <location>
        <begin position="235"/>
        <end position="257"/>
    </location>
</feature>
<gene>
    <name evidence="4" type="ORF">A7979_05520</name>
</gene>